<dbReference type="InterPro" id="IPR013022">
    <property type="entry name" value="Xyl_isomerase-like_TIM-brl"/>
</dbReference>
<dbReference type="RefSeq" id="WP_092505626.1">
    <property type="nucleotide sequence ID" value="NZ_LT629695.1"/>
</dbReference>
<dbReference type="Gene3D" id="3.20.20.150">
    <property type="entry name" value="Divalent-metal-dependent TIM barrel enzymes"/>
    <property type="match status" value="1"/>
</dbReference>
<dbReference type="OrthoDB" id="5182842at2"/>
<name>A0A1G8FSE0_9MICO</name>
<dbReference type="GO" id="GO:0016853">
    <property type="term" value="F:isomerase activity"/>
    <property type="evidence" value="ECO:0007669"/>
    <property type="project" value="UniProtKB-KW"/>
</dbReference>
<dbReference type="InterPro" id="IPR050312">
    <property type="entry name" value="IolE/XylAMocC-like"/>
</dbReference>
<organism evidence="3 4">
    <name type="scientific">Agrococcus jejuensis</name>
    <dbReference type="NCBI Taxonomy" id="399736"/>
    <lineage>
        <taxon>Bacteria</taxon>
        <taxon>Bacillati</taxon>
        <taxon>Actinomycetota</taxon>
        <taxon>Actinomycetes</taxon>
        <taxon>Micrococcales</taxon>
        <taxon>Microbacteriaceae</taxon>
        <taxon>Agrococcus</taxon>
    </lineage>
</organism>
<protein>
    <submittedName>
        <fullName evidence="3">Sugar phosphate isomerase/epimerase</fullName>
    </submittedName>
</protein>
<evidence type="ECO:0000313" key="4">
    <source>
        <dbReference type="Proteomes" id="UP000198822"/>
    </source>
</evidence>
<evidence type="ECO:0000259" key="2">
    <source>
        <dbReference type="Pfam" id="PF01261"/>
    </source>
</evidence>
<evidence type="ECO:0000313" key="3">
    <source>
        <dbReference type="EMBL" id="SDH85024.1"/>
    </source>
</evidence>
<feature type="domain" description="Xylose isomerase-like TIM barrel" evidence="2">
    <location>
        <begin position="25"/>
        <end position="216"/>
    </location>
</feature>
<dbReference type="Proteomes" id="UP000198822">
    <property type="component" value="Chromosome I"/>
</dbReference>
<accession>A0A1G8FSE0</accession>
<dbReference type="PANTHER" id="PTHR12110:SF41">
    <property type="entry name" value="INOSOSE DEHYDRATASE"/>
    <property type="match status" value="1"/>
</dbReference>
<keyword evidence="3" id="KW-0413">Isomerase</keyword>
<sequence length="252" mass="26702">MSDIALQLYSIRERIESDGLAPSLAHAASAGFDRIELYNLMGWAEELRTELPANGLTATTAHARLLGEDQSAIFATAASLGVETIIDPYTDPALWTTRDDVLRIADHLNSSAAGAREHGLALGYHNHAWEAAALGDTTALEVLADALDPEVVLEVDAYWAAVGGADVPALLTALGSRVVALHLKDAPLVDGALSQDRHDQLPVGEGAIEWTSILDAAPTARLLVVEFDEFRGDIYDGAATSLAGIRTLTTAR</sequence>
<gene>
    <name evidence="3" type="ORF">SAMN04489720_2598</name>
</gene>
<dbReference type="Pfam" id="PF01261">
    <property type="entry name" value="AP_endonuc_2"/>
    <property type="match status" value="1"/>
</dbReference>
<keyword evidence="1" id="KW-0119">Carbohydrate metabolism</keyword>
<dbReference type="SUPFAM" id="SSF51658">
    <property type="entry name" value="Xylose isomerase-like"/>
    <property type="match status" value="1"/>
</dbReference>
<dbReference type="EMBL" id="LT629695">
    <property type="protein sequence ID" value="SDH85024.1"/>
    <property type="molecule type" value="Genomic_DNA"/>
</dbReference>
<dbReference type="AlphaFoldDB" id="A0A1G8FSE0"/>
<reference evidence="4" key="1">
    <citation type="submission" date="2016-10" db="EMBL/GenBank/DDBJ databases">
        <authorList>
            <person name="Varghese N."/>
            <person name="Submissions S."/>
        </authorList>
    </citation>
    <scope>NUCLEOTIDE SEQUENCE [LARGE SCALE GENOMIC DNA]</scope>
    <source>
        <strain evidence="4">DSM 22002</strain>
    </source>
</reference>
<proteinExistence type="predicted"/>
<dbReference type="InterPro" id="IPR036237">
    <property type="entry name" value="Xyl_isomerase-like_sf"/>
</dbReference>
<keyword evidence="4" id="KW-1185">Reference proteome</keyword>
<evidence type="ECO:0000256" key="1">
    <source>
        <dbReference type="ARBA" id="ARBA00023277"/>
    </source>
</evidence>
<dbReference type="STRING" id="399736.SAMN04489720_2598"/>
<dbReference type="PANTHER" id="PTHR12110">
    <property type="entry name" value="HYDROXYPYRUVATE ISOMERASE"/>
    <property type="match status" value="1"/>
</dbReference>